<protein>
    <submittedName>
        <fullName evidence="2">Uncharacterized protein LOC111349121</fullName>
    </submittedName>
</protein>
<dbReference type="KEGG" id="sliu:111349121"/>
<dbReference type="RefSeq" id="XP_022815864.1">
    <property type="nucleotide sequence ID" value="XM_022960096.1"/>
</dbReference>
<sequence length="519" mass="60621">MENEEEESSDNMEIIRTCESDLDKSLEPTIVKKSICQEVIKENVKKAAEKRKERGSEISDDDDFITVNRRRPKRLIRSISIETQNDKEVDGEKLNDLNNTTQPEVCVTSLENIPKQMALAKLLRSENITNVTRIKYKSFNKVIIQFKEKKDALKLLECEKFKDMGCRCQLIDELSLSYGVVKGVDLELLENELRNIFESDTEIISVKRLRRIDSEGKWIESESVRICFKSNHLPNYIYAYDCRLKVEPYVFPVTQCSGCWKFGHIIKYCPTKKKICPKCGGNHDNCDTTKISCLNCKGNHFVLDKNCPFFVKEKNIRKIMSTEQVTYRKALQILIEQQQQQRNTCLHNNLRTSMDTHIDSDAPATFSSILKKSVQNYAVRPNSKIIQNKSRDNPMQKKTTQQQEIPQEILSINNNNNNHGEKTTTKKKRYRNETLMEEDIDSYDSQNEEQNYQRDEHLLNKFDFKKFIIKLNRIFVSDKSFEDKILSLFKIVYEEFKKIIIGCFMKGNVLDKIINFING</sequence>
<evidence type="ECO:0000313" key="2">
    <source>
        <dbReference type="RefSeq" id="XP_022815864.1"/>
    </source>
</evidence>
<dbReference type="Proteomes" id="UP000301870">
    <property type="component" value="Chromosome 9"/>
</dbReference>
<accession>A0A9J7IIZ6</accession>
<keyword evidence="1" id="KW-1185">Reference proteome</keyword>
<dbReference type="AlphaFoldDB" id="A0A9J7IIZ6"/>
<dbReference type="GeneID" id="111349121"/>
<evidence type="ECO:0000313" key="1">
    <source>
        <dbReference type="Proteomes" id="UP000301870"/>
    </source>
</evidence>
<gene>
    <name evidence="2" type="primary">LOC111349121</name>
</gene>
<dbReference type="OrthoDB" id="3039988at2759"/>
<reference evidence="2" key="1">
    <citation type="submission" date="2025-08" db="UniProtKB">
        <authorList>
            <consortium name="RefSeq"/>
        </authorList>
    </citation>
    <scope>IDENTIFICATION</scope>
    <source>
        <strain evidence="2">Ishihara</strain>
        <tissue evidence="2">Whole body</tissue>
    </source>
</reference>
<name>A0A9J7IIZ6_SPOLT</name>
<proteinExistence type="predicted"/>
<organism evidence="1 2">
    <name type="scientific">Spodoptera litura</name>
    <name type="common">Asian cotton leafworm</name>
    <dbReference type="NCBI Taxonomy" id="69820"/>
    <lineage>
        <taxon>Eukaryota</taxon>
        <taxon>Metazoa</taxon>
        <taxon>Ecdysozoa</taxon>
        <taxon>Arthropoda</taxon>
        <taxon>Hexapoda</taxon>
        <taxon>Insecta</taxon>
        <taxon>Pterygota</taxon>
        <taxon>Neoptera</taxon>
        <taxon>Endopterygota</taxon>
        <taxon>Lepidoptera</taxon>
        <taxon>Glossata</taxon>
        <taxon>Ditrysia</taxon>
        <taxon>Noctuoidea</taxon>
        <taxon>Noctuidae</taxon>
        <taxon>Amphipyrinae</taxon>
        <taxon>Spodoptera</taxon>
    </lineage>
</organism>